<feature type="region of interest" description="Disordered" evidence="1">
    <location>
        <begin position="256"/>
        <end position="284"/>
    </location>
</feature>
<organism evidence="4 5">
    <name type="scientific">[Bacteroides] pectinophilus ATCC 43243</name>
    <dbReference type="NCBI Taxonomy" id="483218"/>
    <lineage>
        <taxon>Bacteria</taxon>
        <taxon>Bacillati</taxon>
        <taxon>Bacillota</taxon>
        <taxon>Clostridia</taxon>
        <taxon>Eubacteriales</taxon>
    </lineage>
</organism>
<evidence type="ECO:0000313" key="4">
    <source>
        <dbReference type="EMBL" id="EEC58790.1"/>
    </source>
</evidence>
<accession>B7AN79</accession>
<name>B7AN79_9FIRM</name>
<comment type="caution">
    <text evidence="4">The sequence shown here is derived from an EMBL/GenBank/DDBJ whole genome shotgun (WGS) entry which is preliminary data.</text>
</comment>
<keyword evidence="2" id="KW-0472">Membrane</keyword>
<dbReference type="EMBL" id="ABVQ01000031">
    <property type="protein sequence ID" value="EEC58790.1"/>
    <property type="molecule type" value="Genomic_DNA"/>
</dbReference>
<feature type="domain" description="TPM" evidence="3">
    <location>
        <begin position="64"/>
        <end position="180"/>
    </location>
</feature>
<sequence length="284" mass="30330">MTGIKKKIICMIIALSAVIAGLAIGSGMLTCGTLTAAAAQDIEGITESVTEDITEADGHRIIYYDKAQIVDASGKADVIEAMKAISADSNVIFYTTDRNEAGETADVCANVCASYFGSKKTAPVVMFTIDMYHREIYMYCTGPVRKIIRSRDALAITDNIYKLASKEQYAQCAVQAFNQAQLRINGLSIKRPMQIATNALLAVMLGFLTNYIFLLVSRKANGAHKDTVRSAYGDNNSMTIDIQKKCVRQYSYRYSESSSDSSGGFGGSGGGGDSGGSSGGGHSF</sequence>
<dbReference type="HOGENOM" id="CLU_085281_0_0_9"/>
<keyword evidence="2" id="KW-1133">Transmembrane helix</keyword>
<feature type="transmembrane region" description="Helical" evidence="2">
    <location>
        <begin position="195"/>
        <end position="216"/>
    </location>
</feature>
<evidence type="ECO:0000313" key="5">
    <source>
        <dbReference type="Proteomes" id="UP000003136"/>
    </source>
</evidence>
<keyword evidence="5" id="KW-1185">Reference proteome</keyword>
<dbReference type="Pfam" id="PF04536">
    <property type="entry name" value="TPM_phosphatase"/>
    <property type="match status" value="1"/>
</dbReference>
<protein>
    <recommendedName>
        <fullName evidence="3">TPM domain-containing protein</fullName>
    </recommendedName>
</protein>
<dbReference type="eggNOG" id="ENOG5032T6S">
    <property type="taxonomic scope" value="Bacteria"/>
</dbReference>
<gene>
    <name evidence="4" type="ORF">BACPEC_00131</name>
</gene>
<evidence type="ECO:0000259" key="3">
    <source>
        <dbReference type="Pfam" id="PF04536"/>
    </source>
</evidence>
<dbReference type="InterPro" id="IPR007621">
    <property type="entry name" value="TPM_dom"/>
</dbReference>
<feature type="compositionally biased region" description="Gly residues" evidence="1">
    <location>
        <begin position="263"/>
        <end position="284"/>
    </location>
</feature>
<evidence type="ECO:0000256" key="2">
    <source>
        <dbReference type="SAM" id="Phobius"/>
    </source>
</evidence>
<keyword evidence="2" id="KW-0812">Transmembrane</keyword>
<reference evidence="4 5" key="1">
    <citation type="submission" date="2008-11" db="EMBL/GenBank/DDBJ databases">
        <title>Draft genome sequence of Bacteroides pectinophilus (ATCC 43243).</title>
        <authorList>
            <person name="Sudarsanam P."/>
            <person name="Ley R."/>
            <person name="Guruge J."/>
            <person name="Turnbaugh P.J."/>
            <person name="Mahowald M."/>
            <person name="Liep D."/>
            <person name="Gordon J."/>
        </authorList>
    </citation>
    <scope>NUCLEOTIDE SEQUENCE [LARGE SCALE GENOMIC DNA]</scope>
    <source>
        <strain evidence="4 5">ATCC 43243</strain>
    </source>
</reference>
<reference evidence="4 5" key="2">
    <citation type="submission" date="2008-11" db="EMBL/GenBank/DDBJ databases">
        <authorList>
            <person name="Fulton L."/>
            <person name="Clifton S."/>
            <person name="Fulton B."/>
            <person name="Xu J."/>
            <person name="Minx P."/>
            <person name="Pepin K.H."/>
            <person name="Johnson M."/>
            <person name="Bhonagiri V."/>
            <person name="Nash W.E."/>
            <person name="Mardis E.R."/>
            <person name="Wilson R.K."/>
        </authorList>
    </citation>
    <scope>NUCLEOTIDE SEQUENCE [LARGE SCALE GENOMIC DNA]</scope>
    <source>
        <strain evidence="4 5">ATCC 43243</strain>
    </source>
</reference>
<dbReference type="STRING" id="483218.BACPEC_00131"/>
<dbReference type="Proteomes" id="UP000003136">
    <property type="component" value="Unassembled WGS sequence"/>
</dbReference>
<evidence type="ECO:0000256" key="1">
    <source>
        <dbReference type="SAM" id="MobiDB-lite"/>
    </source>
</evidence>
<dbReference type="AlphaFoldDB" id="B7AN79"/>
<proteinExistence type="predicted"/>